<reference evidence="1 2" key="1">
    <citation type="submission" date="2019-10" db="EMBL/GenBank/DDBJ databases">
        <title>Nonomuraea sp. nov., isolated from Phyllanthus amarus.</title>
        <authorList>
            <person name="Klykleung N."/>
            <person name="Tanasupawat S."/>
        </authorList>
    </citation>
    <scope>NUCLEOTIDE SEQUENCE [LARGE SCALE GENOMIC DNA]</scope>
    <source>
        <strain evidence="1 2">PA1-10</strain>
    </source>
</reference>
<dbReference type="AlphaFoldDB" id="A0A5C4V7D3"/>
<accession>A0A5C4V7D3</accession>
<comment type="caution">
    <text evidence="1">The sequence shown here is derived from an EMBL/GenBank/DDBJ whole genome shotgun (WGS) entry which is preliminary data.</text>
</comment>
<dbReference type="RefSeq" id="WP_139637579.1">
    <property type="nucleotide sequence ID" value="NZ_VDLX02000028.1"/>
</dbReference>
<dbReference type="EMBL" id="VDLX02000028">
    <property type="protein sequence ID" value="KAB8186915.1"/>
    <property type="molecule type" value="Genomic_DNA"/>
</dbReference>
<evidence type="ECO:0000313" key="1">
    <source>
        <dbReference type="EMBL" id="KAB8186915.1"/>
    </source>
</evidence>
<keyword evidence="2" id="KW-1185">Reference proteome</keyword>
<dbReference type="OrthoDB" id="4253446at2"/>
<proteinExistence type="predicted"/>
<evidence type="ECO:0000313" key="2">
    <source>
        <dbReference type="Proteomes" id="UP000312512"/>
    </source>
</evidence>
<gene>
    <name evidence="1" type="ORF">FH608_046345</name>
</gene>
<organism evidence="1 2">
    <name type="scientific">Nonomuraea phyllanthi</name>
    <dbReference type="NCBI Taxonomy" id="2219224"/>
    <lineage>
        <taxon>Bacteria</taxon>
        <taxon>Bacillati</taxon>
        <taxon>Actinomycetota</taxon>
        <taxon>Actinomycetes</taxon>
        <taxon>Streptosporangiales</taxon>
        <taxon>Streptosporangiaceae</taxon>
        <taxon>Nonomuraea</taxon>
    </lineage>
</organism>
<sequence length="92" mass="10257">MSKSDYTPDDREAKTFARFKRHYEAHKALLPEVKEMAAHALKQGATTGQLAKWTGLTDELFRRIARAEGVERHRPPTVGRDATPAPPAGESE</sequence>
<protein>
    <submittedName>
        <fullName evidence="1">Uncharacterized protein</fullName>
    </submittedName>
</protein>
<dbReference type="Proteomes" id="UP000312512">
    <property type="component" value="Unassembled WGS sequence"/>
</dbReference>
<name>A0A5C4V7D3_9ACTN</name>